<feature type="region of interest" description="Disordered" evidence="2">
    <location>
        <begin position="676"/>
        <end position="701"/>
    </location>
</feature>
<feature type="domain" description="RRM" evidence="3">
    <location>
        <begin position="268"/>
        <end position="330"/>
    </location>
</feature>
<feature type="compositionally biased region" description="Low complexity" evidence="2">
    <location>
        <begin position="119"/>
        <end position="131"/>
    </location>
</feature>
<dbReference type="InterPro" id="IPR000504">
    <property type="entry name" value="RRM_dom"/>
</dbReference>
<evidence type="ECO:0000259" key="3">
    <source>
        <dbReference type="Pfam" id="PF00076"/>
    </source>
</evidence>
<dbReference type="GO" id="GO:0003723">
    <property type="term" value="F:RNA binding"/>
    <property type="evidence" value="ECO:0007669"/>
    <property type="project" value="UniProtKB-KW"/>
</dbReference>
<evidence type="ECO:0000259" key="4">
    <source>
        <dbReference type="Pfam" id="PF04059"/>
    </source>
</evidence>
<gene>
    <name evidence="5" type="ORF">FIBRA_01885</name>
</gene>
<dbReference type="FunCoup" id="J4GLP5">
    <property type="interactions" value="7"/>
</dbReference>
<organism evidence="5 6">
    <name type="scientific">Fibroporia radiculosa</name>
    <dbReference type="NCBI Taxonomy" id="599839"/>
    <lineage>
        <taxon>Eukaryota</taxon>
        <taxon>Fungi</taxon>
        <taxon>Dikarya</taxon>
        <taxon>Basidiomycota</taxon>
        <taxon>Agaricomycotina</taxon>
        <taxon>Agaricomycetes</taxon>
        <taxon>Polyporales</taxon>
        <taxon>Fibroporiaceae</taxon>
        <taxon>Fibroporia</taxon>
    </lineage>
</organism>
<protein>
    <recommendedName>
        <fullName evidence="7">RRM domain-containing protein</fullName>
    </recommendedName>
</protein>
<reference evidence="5 6" key="1">
    <citation type="journal article" date="2012" name="Appl. Environ. Microbiol.">
        <title>Short-read sequencing for genomic analysis of the brown rot fungus Fibroporia radiculosa.</title>
        <authorList>
            <person name="Tang J.D."/>
            <person name="Perkins A.D."/>
            <person name="Sonstegard T.S."/>
            <person name="Schroeder S.G."/>
            <person name="Burgess S.C."/>
            <person name="Diehl S.V."/>
        </authorList>
    </citation>
    <scope>NUCLEOTIDE SEQUENCE [LARGE SCALE GENOMIC DNA]</scope>
    <source>
        <strain evidence="5 6">TFFH 294</strain>
    </source>
</reference>
<evidence type="ECO:0008006" key="7">
    <source>
        <dbReference type="Google" id="ProtNLM"/>
    </source>
</evidence>
<feature type="compositionally biased region" description="Basic and acidic residues" evidence="2">
    <location>
        <begin position="475"/>
        <end position="487"/>
    </location>
</feature>
<sequence length="897" mass="98686">MDCSPVSFPSLSLQPDEAQCTDIRPPLPPRIHSTPSLPSLWHVSLPLQSICTSLNVPPTFDREQAHASAPSSLAHRFQARYRPQLRPLDLAASPETTPPRAKLASSGQRSASGSPCRQPSLLTPPLTPSSSFNSATHDGPSTPSEVHSSLRWMHVADGIGFPGSPALTDSPTALKGHQPLPQGGYLTPSSARSQSISSDTDSGYATSPAGSVLDPVSALVKNISSVDITPRDEDANLGSQGLPFDDLNTISGLYPGGDQSDSNASHFLLIQNVPVDTPGAKLKAIFAPMGDIKGIWVRFQSSHRIVILAFYNVRHAIRAKRQIAGQVLRGLDDVRLDAGFVNAERLEMIAGKSNFIDETDGKVTVSVGDRRFESANLQKLLSSFGDLMTFGADTHESMFHAEYYDVRDAENAYRTLNGRNFMGCLLRLFIKNDAPSQRTPSHSDDPFHSTGGARSAEYQVSDHLTENPNPDQQEQSERDTRCMEGRIRPRSVSASENMGAPDAVRRACRGRESPLEHSRRSSNDLFFDAVRKTSSTPQTPSRPRSISIGPDELAGTARLQRPEFIPAPAYPHSYVDSSSLYVPPEYTYVHQTPYSAMPGAYANTAVDAGANSQWTFAAPPVPTIEYCLPPSPRTMYHLSAQKKPSHSEYQRQSSSPTDTDEYDQTYTTAPRVCVRRPSTSQEASFDGAERRLHANPGGTPHVISEKNQLNVEAIEQGNDMRTTVMIKNIPNKMSDRDLLAFIGKDGLPERRVTSDVVCCNVGYAFVNFITVGDLLQFAKTQLGVKWNMYSSEKVLQMCYATYQGKEALVEKFKNSCIMDEREAWRPKIFFSDGSNQGLPEPFPPPTHLRRKERSSHNRGALFVPGAHYQQRHDGSTLYHHRPSPPRMSGRNVRSDCK</sequence>
<dbReference type="RefSeq" id="XP_012179143.1">
    <property type="nucleotide sequence ID" value="XM_012323753.1"/>
</dbReference>
<evidence type="ECO:0000313" key="5">
    <source>
        <dbReference type="EMBL" id="CCL99860.1"/>
    </source>
</evidence>
<feature type="region of interest" description="Disordered" evidence="2">
    <location>
        <begin position="163"/>
        <end position="209"/>
    </location>
</feature>
<dbReference type="Pfam" id="PF04059">
    <property type="entry name" value="RRM_2"/>
    <property type="match status" value="1"/>
</dbReference>
<dbReference type="InterPro" id="IPR007201">
    <property type="entry name" value="Mei2-like_Rrm_C"/>
</dbReference>
<dbReference type="AlphaFoldDB" id="J4GLP5"/>
<name>J4GLP5_9APHY</name>
<dbReference type="Pfam" id="PF00076">
    <property type="entry name" value="RRM_1"/>
    <property type="match status" value="1"/>
</dbReference>
<feature type="region of interest" description="Disordered" evidence="2">
    <location>
        <begin position="874"/>
        <end position="897"/>
    </location>
</feature>
<feature type="compositionally biased region" description="Polar residues" evidence="2">
    <location>
        <begin position="132"/>
        <end position="147"/>
    </location>
</feature>
<feature type="region of interest" description="Disordered" evidence="2">
    <location>
        <begin position="637"/>
        <end position="664"/>
    </location>
</feature>
<feature type="region of interest" description="Disordered" evidence="2">
    <location>
        <begin position="834"/>
        <end position="855"/>
    </location>
</feature>
<keyword evidence="6" id="KW-1185">Reference proteome</keyword>
<dbReference type="GeneID" id="24094771"/>
<dbReference type="STRING" id="599839.J4GLP5"/>
<feature type="domain" description="Mei2-like C-terminal RNA recognition motif" evidence="4">
    <location>
        <begin position="721"/>
        <end position="813"/>
    </location>
</feature>
<dbReference type="SUPFAM" id="SSF54928">
    <property type="entry name" value="RNA-binding domain, RBD"/>
    <property type="match status" value="2"/>
</dbReference>
<evidence type="ECO:0000256" key="2">
    <source>
        <dbReference type="SAM" id="MobiDB-lite"/>
    </source>
</evidence>
<proteinExistence type="predicted"/>
<dbReference type="InParanoid" id="J4GLP5"/>
<feature type="compositionally biased region" description="Polar residues" evidence="2">
    <location>
        <begin position="105"/>
        <end position="117"/>
    </location>
</feature>
<feature type="region of interest" description="Disordered" evidence="2">
    <location>
        <begin position="85"/>
        <end position="147"/>
    </location>
</feature>
<keyword evidence="1" id="KW-0694">RNA-binding</keyword>
<dbReference type="EMBL" id="HE796953">
    <property type="protein sequence ID" value="CCL99860.1"/>
    <property type="molecule type" value="Genomic_DNA"/>
</dbReference>
<dbReference type="Proteomes" id="UP000006352">
    <property type="component" value="Unassembled WGS sequence"/>
</dbReference>
<dbReference type="HOGENOM" id="CLU_014016_0_0_1"/>
<dbReference type="PANTHER" id="PTHR23189">
    <property type="entry name" value="RNA RECOGNITION MOTIF-CONTAINING"/>
    <property type="match status" value="1"/>
</dbReference>
<accession>J4GLP5</accession>
<evidence type="ECO:0000256" key="1">
    <source>
        <dbReference type="ARBA" id="ARBA00022884"/>
    </source>
</evidence>
<feature type="compositionally biased region" description="Polar residues" evidence="2">
    <location>
        <begin position="187"/>
        <end position="209"/>
    </location>
</feature>
<dbReference type="InterPro" id="IPR035979">
    <property type="entry name" value="RBD_domain_sf"/>
</dbReference>
<dbReference type="OrthoDB" id="417481at2759"/>
<evidence type="ECO:0000313" key="6">
    <source>
        <dbReference type="Proteomes" id="UP000006352"/>
    </source>
</evidence>
<feature type="region of interest" description="Disordered" evidence="2">
    <location>
        <begin position="435"/>
        <end position="504"/>
    </location>
</feature>